<feature type="non-terminal residue" evidence="1">
    <location>
        <position position="64"/>
    </location>
</feature>
<protein>
    <submittedName>
        <fullName evidence="1">Uncharacterized protein</fullName>
    </submittedName>
</protein>
<proteinExistence type="predicted"/>
<organism evidence="1 2">
    <name type="scientific">Adineta ricciae</name>
    <name type="common">Rotifer</name>
    <dbReference type="NCBI Taxonomy" id="249248"/>
    <lineage>
        <taxon>Eukaryota</taxon>
        <taxon>Metazoa</taxon>
        <taxon>Spiralia</taxon>
        <taxon>Gnathifera</taxon>
        <taxon>Rotifera</taxon>
        <taxon>Eurotatoria</taxon>
        <taxon>Bdelloidea</taxon>
        <taxon>Adinetida</taxon>
        <taxon>Adinetidae</taxon>
        <taxon>Adineta</taxon>
    </lineage>
</organism>
<comment type="caution">
    <text evidence="1">The sequence shown here is derived from an EMBL/GenBank/DDBJ whole genome shotgun (WGS) entry which is preliminary data.</text>
</comment>
<dbReference type="AlphaFoldDB" id="A0A816HCU6"/>
<sequence>MTEIVQNRMLGTRRKLELLLQEMDTICREMIVQMHNSTTNRTANVDIQALVDMFIERQNLLTEQ</sequence>
<reference evidence="1" key="1">
    <citation type="submission" date="2021-02" db="EMBL/GenBank/DDBJ databases">
        <authorList>
            <person name="Nowell W R."/>
        </authorList>
    </citation>
    <scope>NUCLEOTIDE SEQUENCE</scope>
</reference>
<accession>A0A816HCU6</accession>
<evidence type="ECO:0000313" key="1">
    <source>
        <dbReference type="EMBL" id="CAF1685675.1"/>
    </source>
</evidence>
<evidence type="ECO:0000313" key="2">
    <source>
        <dbReference type="Proteomes" id="UP000663828"/>
    </source>
</evidence>
<keyword evidence="2" id="KW-1185">Reference proteome</keyword>
<dbReference type="EMBL" id="CAJNOR010016677">
    <property type="protein sequence ID" value="CAF1685675.1"/>
    <property type="molecule type" value="Genomic_DNA"/>
</dbReference>
<dbReference type="Proteomes" id="UP000663828">
    <property type="component" value="Unassembled WGS sequence"/>
</dbReference>
<name>A0A816HCU6_ADIRI</name>
<gene>
    <name evidence="1" type="ORF">XAT740_LOCUS61844</name>
</gene>